<evidence type="ECO:0000313" key="3">
    <source>
        <dbReference type="Proteomes" id="UP000198623"/>
    </source>
</evidence>
<protein>
    <recommendedName>
        <fullName evidence="4">Hydrolase or metal-binding protein</fullName>
    </recommendedName>
</protein>
<dbReference type="EMBL" id="FOOU01000004">
    <property type="protein sequence ID" value="SFG24442.1"/>
    <property type="molecule type" value="Genomic_DNA"/>
</dbReference>
<dbReference type="InterPro" id="IPR043991">
    <property type="entry name" value="Gp3-like"/>
</dbReference>
<reference evidence="3" key="1">
    <citation type="submission" date="2016-10" db="EMBL/GenBank/DDBJ databases">
        <authorList>
            <person name="Varghese N."/>
            <person name="Submissions S."/>
        </authorList>
    </citation>
    <scope>NUCLEOTIDE SEQUENCE [LARGE SCALE GENOMIC DNA]</scope>
    <source>
        <strain evidence="3">CGMCC 1.10971</strain>
    </source>
</reference>
<evidence type="ECO:0008006" key="4">
    <source>
        <dbReference type="Google" id="ProtNLM"/>
    </source>
</evidence>
<dbReference type="STRING" id="1045558.SAMN05216175_104285"/>
<organism evidence="2 3">
    <name type="scientific">Neptunomonas qingdaonensis</name>
    <dbReference type="NCBI Taxonomy" id="1045558"/>
    <lineage>
        <taxon>Bacteria</taxon>
        <taxon>Pseudomonadati</taxon>
        <taxon>Pseudomonadota</taxon>
        <taxon>Gammaproteobacteria</taxon>
        <taxon>Oceanospirillales</taxon>
        <taxon>Oceanospirillaceae</taxon>
        <taxon>Neptunomonas</taxon>
    </lineage>
</organism>
<dbReference type="OrthoDB" id="8585509at2"/>
<name>A0A1I2Q7V3_9GAMM</name>
<proteinExistence type="predicted"/>
<dbReference type="AlphaFoldDB" id="A0A1I2Q7V3"/>
<sequence length="307" mass="34395">MLKGLAITPPILGRISIGKIIEKDGKRLPKKDDQFTLTSQIQTREGWLAHPLDELLRTTQDGKLRRIPIRLLFNEPDLNLRADYSMFDRNMARPLCVGDGEQCRRRTKDGMQTLPCPSPDGCELAQGGRCKPYARFNVVVGDEDPLGTFIFRTTGFNSIRTLAARLQYFKAVSNNKLACLPLELRLRGKSTRQSHGAPIYYVDITLRENMGLEEALAKAQQMAIDRHEVGFDQLALDQTARQGFANGIFEEQEEDAAAIVEEFYPQTGDDSVPNNAQDKTDSLRPGLDSASLTQKLVAKSRRIQTSQ</sequence>
<evidence type="ECO:0000256" key="1">
    <source>
        <dbReference type="SAM" id="MobiDB-lite"/>
    </source>
</evidence>
<keyword evidence="3" id="KW-1185">Reference proteome</keyword>
<feature type="compositionally biased region" description="Polar residues" evidence="1">
    <location>
        <begin position="268"/>
        <end position="277"/>
    </location>
</feature>
<dbReference type="Proteomes" id="UP000198623">
    <property type="component" value="Unassembled WGS sequence"/>
</dbReference>
<dbReference type="Pfam" id="PF18897">
    <property type="entry name" value="Gp3-like"/>
    <property type="match status" value="1"/>
</dbReference>
<evidence type="ECO:0000313" key="2">
    <source>
        <dbReference type="EMBL" id="SFG24442.1"/>
    </source>
</evidence>
<accession>A0A1I2Q7V3</accession>
<gene>
    <name evidence="2" type="ORF">SAMN05216175_104285</name>
</gene>
<dbReference type="RefSeq" id="WP_090726702.1">
    <property type="nucleotide sequence ID" value="NZ_FOOU01000004.1"/>
</dbReference>
<feature type="region of interest" description="Disordered" evidence="1">
    <location>
        <begin position="265"/>
        <end position="289"/>
    </location>
</feature>